<feature type="region of interest" description="Disordered" evidence="10">
    <location>
        <begin position="131"/>
        <end position="156"/>
    </location>
</feature>
<dbReference type="PROSITE" id="PS50994">
    <property type="entry name" value="INTEGRASE"/>
    <property type="match status" value="1"/>
</dbReference>
<evidence type="ECO:0000259" key="11">
    <source>
        <dbReference type="PROSITE" id="PS50994"/>
    </source>
</evidence>
<protein>
    <submittedName>
        <fullName evidence="12">Retrovirus-related Pol polyprotein from transposon TNT 1-94</fullName>
    </submittedName>
</protein>
<dbReference type="Pfam" id="PF00665">
    <property type="entry name" value="rve"/>
    <property type="match status" value="1"/>
</dbReference>
<evidence type="ECO:0000256" key="2">
    <source>
        <dbReference type="ARBA" id="ARBA00022723"/>
    </source>
</evidence>
<dbReference type="Pfam" id="PF13976">
    <property type="entry name" value="gag_pre-integrs"/>
    <property type="match status" value="1"/>
</dbReference>
<keyword evidence="2" id="KW-0479">Metal-binding</keyword>
<keyword evidence="4" id="KW-0378">Hydrolase</keyword>
<proteinExistence type="predicted"/>
<evidence type="ECO:0000256" key="5">
    <source>
        <dbReference type="ARBA" id="ARBA00022842"/>
    </source>
</evidence>
<evidence type="ECO:0000313" key="12">
    <source>
        <dbReference type="EMBL" id="JAG42691.1"/>
    </source>
</evidence>
<evidence type="ECO:0000256" key="1">
    <source>
        <dbReference type="ARBA" id="ARBA00022722"/>
    </source>
</evidence>
<keyword evidence="5" id="KW-0460">Magnesium</keyword>
<keyword evidence="1" id="KW-0540">Nuclease</keyword>
<dbReference type="GO" id="GO:0003887">
    <property type="term" value="F:DNA-directed DNA polymerase activity"/>
    <property type="evidence" value="ECO:0007669"/>
    <property type="project" value="UniProtKB-KW"/>
</dbReference>
<keyword evidence="8" id="KW-0548">Nucleotidyltransferase</keyword>
<dbReference type="GO" id="GO:0003964">
    <property type="term" value="F:RNA-directed DNA polymerase activity"/>
    <property type="evidence" value="ECO:0007669"/>
    <property type="project" value="UniProtKB-KW"/>
</dbReference>
<feature type="non-terminal residue" evidence="12">
    <location>
        <position position="363"/>
    </location>
</feature>
<keyword evidence="7" id="KW-0695">RNA-directed DNA polymerase</keyword>
<evidence type="ECO:0000256" key="10">
    <source>
        <dbReference type="SAM" id="MobiDB-lite"/>
    </source>
</evidence>
<sequence length="363" mass="40784">QVLHGKTQGKLRLFAKGKVITLSAVIVPGLARNLLSVIKINEAGNVVIFEKRSALIRNKAQTFELKCDAIGNMFIARFTVVDPEYQCNVAMASGSVWHKRLGHTNNENLKQMKLPVNNTVCGSCMEGKAKRLPFKSSSSPRSKRKGELLHSDVGGPVKSPTLNGERYYQTVIDDWSHFTFVFLLKNKGEAAKNLMTVIRRLDAEGNKCNRIRCDNGGEFASHELKNFCSQKGINIEYTLPYSSQQNGVSERANLSLLDKVRTLFSETELPRYLWGEAIQCACYQLNRCPTSALNGNVPANLFYGRLDLNRMKVFGSRAWIYKLPRPSDKLESRVVEGRMVGYGKTGYRIWIPDSNEIKIGRDV</sequence>
<reference evidence="12" key="2">
    <citation type="submission" date="2014-07" db="EMBL/GenBank/DDBJ databases">
        <authorList>
            <person name="Hull J."/>
        </authorList>
    </citation>
    <scope>NUCLEOTIDE SEQUENCE</scope>
</reference>
<keyword evidence="6" id="KW-0229">DNA integration</keyword>
<keyword evidence="8" id="KW-0239">DNA-directed DNA polymerase</keyword>
<evidence type="ECO:0000256" key="4">
    <source>
        <dbReference type="ARBA" id="ARBA00022801"/>
    </source>
</evidence>
<gene>
    <name evidence="12" type="primary">POLX_90</name>
    <name evidence="12" type="ORF">CM83_9624</name>
</gene>
<dbReference type="InterPro" id="IPR025724">
    <property type="entry name" value="GAG-pre-integrase_dom"/>
</dbReference>
<dbReference type="Pfam" id="PF25597">
    <property type="entry name" value="SH3_retrovirus"/>
    <property type="match status" value="1"/>
</dbReference>
<name>A0A0A9ZFD9_LYGHE</name>
<reference evidence="12" key="1">
    <citation type="journal article" date="2014" name="PLoS ONE">
        <title>Transcriptome-Based Identification of ABC Transporters in the Western Tarnished Plant Bug Lygus hesperus.</title>
        <authorList>
            <person name="Hull J.J."/>
            <person name="Chaney K."/>
            <person name="Geib S.M."/>
            <person name="Fabrick J.A."/>
            <person name="Brent C.S."/>
            <person name="Walsh D."/>
            <person name="Lavine L.C."/>
        </authorList>
    </citation>
    <scope>NUCLEOTIDE SEQUENCE</scope>
</reference>
<dbReference type="GO" id="GO:0004519">
    <property type="term" value="F:endonuclease activity"/>
    <property type="evidence" value="ECO:0007669"/>
    <property type="project" value="UniProtKB-KW"/>
</dbReference>
<evidence type="ECO:0000256" key="3">
    <source>
        <dbReference type="ARBA" id="ARBA00022759"/>
    </source>
</evidence>
<dbReference type="AlphaFoldDB" id="A0A0A9ZFD9"/>
<evidence type="ECO:0000256" key="7">
    <source>
        <dbReference type="ARBA" id="ARBA00022918"/>
    </source>
</evidence>
<dbReference type="InterPro" id="IPR012337">
    <property type="entry name" value="RNaseH-like_sf"/>
</dbReference>
<dbReference type="GO" id="GO:0015074">
    <property type="term" value="P:DNA integration"/>
    <property type="evidence" value="ECO:0007669"/>
    <property type="project" value="UniProtKB-KW"/>
</dbReference>
<dbReference type="PANTHER" id="PTHR42648:SF11">
    <property type="entry name" value="TRANSPOSON TY4-P GAG-POL POLYPROTEIN"/>
    <property type="match status" value="1"/>
</dbReference>
<dbReference type="InterPro" id="IPR057670">
    <property type="entry name" value="SH3_retrovirus"/>
</dbReference>
<dbReference type="InterPro" id="IPR039537">
    <property type="entry name" value="Retrotran_Ty1/copia-like"/>
</dbReference>
<keyword evidence="9" id="KW-0233">DNA recombination</keyword>
<organism evidence="12">
    <name type="scientific">Lygus hesperus</name>
    <name type="common">Western plant bug</name>
    <dbReference type="NCBI Taxonomy" id="30085"/>
    <lineage>
        <taxon>Eukaryota</taxon>
        <taxon>Metazoa</taxon>
        <taxon>Ecdysozoa</taxon>
        <taxon>Arthropoda</taxon>
        <taxon>Hexapoda</taxon>
        <taxon>Insecta</taxon>
        <taxon>Pterygota</taxon>
        <taxon>Neoptera</taxon>
        <taxon>Paraneoptera</taxon>
        <taxon>Hemiptera</taxon>
        <taxon>Heteroptera</taxon>
        <taxon>Panheteroptera</taxon>
        <taxon>Cimicomorpha</taxon>
        <taxon>Miridae</taxon>
        <taxon>Mirini</taxon>
        <taxon>Lygus</taxon>
    </lineage>
</organism>
<dbReference type="GO" id="GO:0016787">
    <property type="term" value="F:hydrolase activity"/>
    <property type="evidence" value="ECO:0007669"/>
    <property type="project" value="UniProtKB-KW"/>
</dbReference>
<dbReference type="EMBL" id="GBHO01000913">
    <property type="protein sequence ID" value="JAG42691.1"/>
    <property type="molecule type" value="Transcribed_RNA"/>
</dbReference>
<keyword evidence="8" id="KW-0808">Transferase</keyword>
<accession>A0A0A9ZFD9</accession>
<evidence type="ECO:0000256" key="6">
    <source>
        <dbReference type="ARBA" id="ARBA00022908"/>
    </source>
</evidence>
<keyword evidence="3" id="KW-0255">Endonuclease</keyword>
<dbReference type="PANTHER" id="PTHR42648">
    <property type="entry name" value="TRANSPOSASE, PUTATIVE-RELATED"/>
    <property type="match status" value="1"/>
</dbReference>
<dbReference type="InterPro" id="IPR036397">
    <property type="entry name" value="RNaseH_sf"/>
</dbReference>
<dbReference type="GO" id="GO:0006310">
    <property type="term" value="P:DNA recombination"/>
    <property type="evidence" value="ECO:0007669"/>
    <property type="project" value="UniProtKB-KW"/>
</dbReference>
<dbReference type="Gene3D" id="3.30.420.10">
    <property type="entry name" value="Ribonuclease H-like superfamily/Ribonuclease H"/>
    <property type="match status" value="1"/>
</dbReference>
<feature type="domain" description="Integrase catalytic" evidence="11">
    <location>
        <begin position="136"/>
        <end position="306"/>
    </location>
</feature>
<dbReference type="SUPFAM" id="SSF53098">
    <property type="entry name" value="Ribonuclease H-like"/>
    <property type="match status" value="1"/>
</dbReference>
<dbReference type="InterPro" id="IPR001584">
    <property type="entry name" value="Integrase_cat-core"/>
</dbReference>
<dbReference type="GO" id="GO:0046872">
    <property type="term" value="F:metal ion binding"/>
    <property type="evidence" value="ECO:0007669"/>
    <property type="project" value="UniProtKB-KW"/>
</dbReference>
<evidence type="ECO:0000256" key="9">
    <source>
        <dbReference type="ARBA" id="ARBA00023172"/>
    </source>
</evidence>
<evidence type="ECO:0000256" key="8">
    <source>
        <dbReference type="ARBA" id="ARBA00022932"/>
    </source>
</evidence>
<feature type="non-terminal residue" evidence="12">
    <location>
        <position position="1"/>
    </location>
</feature>
<dbReference type="GO" id="GO:0003676">
    <property type="term" value="F:nucleic acid binding"/>
    <property type="evidence" value="ECO:0007669"/>
    <property type="project" value="InterPro"/>
</dbReference>